<evidence type="ECO:0000313" key="1">
    <source>
        <dbReference type="EMBL" id="OBZ79302.1"/>
    </source>
</evidence>
<reference evidence="1 2" key="1">
    <citation type="submission" date="2016-03" db="EMBL/GenBank/DDBJ databases">
        <title>Whole genome sequencing of Grifola frondosa 9006-11.</title>
        <authorList>
            <person name="Min B."/>
            <person name="Park H."/>
            <person name="Kim J.-G."/>
            <person name="Cho H."/>
            <person name="Oh Y.-L."/>
            <person name="Kong W.-S."/>
            <person name="Choi I.-G."/>
        </authorList>
    </citation>
    <scope>NUCLEOTIDE SEQUENCE [LARGE SCALE GENOMIC DNA]</scope>
    <source>
        <strain evidence="1 2">9006-11</strain>
    </source>
</reference>
<gene>
    <name evidence="1" type="ORF">A0H81_00410</name>
</gene>
<dbReference type="OrthoDB" id="2747697at2759"/>
<name>A0A1C7MR10_GRIFR</name>
<comment type="caution">
    <text evidence="1">The sequence shown here is derived from an EMBL/GenBank/DDBJ whole genome shotgun (WGS) entry which is preliminary data.</text>
</comment>
<sequence>MHARVLADWAVQSAANRDSLLTAITTGGPQGVLDLALSISPLTLADLIFLRTTRLTVLDPAIAILDPICRGATDGADDIVVCHDSRSP</sequence>
<keyword evidence="2" id="KW-1185">Reference proteome</keyword>
<accession>A0A1C7MR10</accession>
<dbReference type="EMBL" id="LUGG01000001">
    <property type="protein sequence ID" value="OBZ79302.1"/>
    <property type="molecule type" value="Genomic_DNA"/>
</dbReference>
<evidence type="ECO:0000313" key="2">
    <source>
        <dbReference type="Proteomes" id="UP000092993"/>
    </source>
</evidence>
<proteinExistence type="predicted"/>
<organism evidence="1 2">
    <name type="scientific">Grifola frondosa</name>
    <name type="common">Maitake</name>
    <name type="synonym">Polyporus frondosus</name>
    <dbReference type="NCBI Taxonomy" id="5627"/>
    <lineage>
        <taxon>Eukaryota</taxon>
        <taxon>Fungi</taxon>
        <taxon>Dikarya</taxon>
        <taxon>Basidiomycota</taxon>
        <taxon>Agaricomycotina</taxon>
        <taxon>Agaricomycetes</taxon>
        <taxon>Polyporales</taxon>
        <taxon>Grifolaceae</taxon>
        <taxon>Grifola</taxon>
    </lineage>
</organism>
<dbReference type="Proteomes" id="UP000092993">
    <property type="component" value="Unassembled WGS sequence"/>
</dbReference>
<dbReference type="AlphaFoldDB" id="A0A1C7MR10"/>
<protein>
    <submittedName>
        <fullName evidence="1">Uncharacterized protein</fullName>
    </submittedName>
</protein>